<name>A0A9D2AT11_9FIRM</name>
<evidence type="ECO:0000313" key="2">
    <source>
        <dbReference type="Proteomes" id="UP000824243"/>
    </source>
</evidence>
<reference evidence="1" key="1">
    <citation type="journal article" date="2021" name="PeerJ">
        <title>Extensive microbial diversity within the chicken gut microbiome revealed by metagenomics and culture.</title>
        <authorList>
            <person name="Gilroy R."/>
            <person name="Ravi A."/>
            <person name="Getino M."/>
            <person name="Pursley I."/>
            <person name="Horton D.L."/>
            <person name="Alikhan N.F."/>
            <person name="Baker D."/>
            <person name="Gharbi K."/>
            <person name="Hall N."/>
            <person name="Watson M."/>
            <person name="Adriaenssens E.M."/>
            <person name="Foster-Nyarko E."/>
            <person name="Jarju S."/>
            <person name="Secka A."/>
            <person name="Antonio M."/>
            <person name="Oren A."/>
            <person name="Chaudhuri R.R."/>
            <person name="La Ragione R."/>
            <person name="Hildebrand F."/>
            <person name="Pallen M.J."/>
        </authorList>
    </citation>
    <scope>NUCLEOTIDE SEQUENCE</scope>
    <source>
        <strain evidence="1">ChiSjej5B23-15282</strain>
    </source>
</reference>
<sequence length="216" mass="23852">MIGIAILAAVIIIAVFMMQQGRQSDEDNRESSLGNGIYIVSSEPYTGPFWEDGSDTAVEDIWSLKIVNSSDEDIEYLKIHAATAEAEGNFEVTVLPAGGELIVLESSAAAYPQDAEDARYDAENLAFFQEERSILPEQLTLYGQDNWIKAENISGEDIAGDICVYYKNLEDGIFQGGITYRAVFPGGMAAGEAEEQEVLHYMKDTSQIMYVTYDQE</sequence>
<gene>
    <name evidence="1" type="ORF">H9981_09640</name>
</gene>
<dbReference type="EMBL" id="DXFA01000161">
    <property type="protein sequence ID" value="HIX49252.1"/>
    <property type="molecule type" value="Genomic_DNA"/>
</dbReference>
<protein>
    <submittedName>
        <fullName evidence="1">Uncharacterized protein</fullName>
    </submittedName>
</protein>
<comment type="caution">
    <text evidence="1">The sequence shown here is derived from an EMBL/GenBank/DDBJ whole genome shotgun (WGS) entry which is preliminary data.</text>
</comment>
<evidence type="ECO:0000313" key="1">
    <source>
        <dbReference type="EMBL" id="HIX49252.1"/>
    </source>
</evidence>
<proteinExistence type="predicted"/>
<accession>A0A9D2AT11</accession>
<dbReference type="Proteomes" id="UP000824243">
    <property type="component" value="Unassembled WGS sequence"/>
</dbReference>
<dbReference type="AlphaFoldDB" id="A0A9D2AT11"/>
<reference evidence="1" key="2">
    <citation type="submission" date="2021-04" db="EMBL/GenBank/DDBJ databases">
        <authorList>
            <person name="Gilroy R."/>
        </authorList>
    </citation>
    <scope>NUCLEOTIDE SEQUENCE</scope>
    <source>
        <strain evidence="1">ChiSjej5B23-15282</strain>
    </source>
</reference>
<organism evidence="1 2">
    <name type="scientific">Candidatus Mediterraneibacter caccavium</name>
    <dbReference type="NCBI Taxonomy" id="2838661"/>
    <lineage>
        <taxon>Bacteria</taxon>
        <taxon>Bacillati</taxon>
        <taxon>Bacillota</taxon>
        <taxon>Clostridia</taxon>
        <taxon>Lachnospirales</taxon>
        <taxon>Lachnospiraceae</taxon>
        <taxon>Mediterraneibacter</taxon>
    </lineage>
</organism>